<evidence type="ECO:0000256" key="8">
    <source>
        <dbReference type="ARBA" id="ARBA00039612"/>
    </source>
</evidence>
<keyword evidence="5" id="KW-0418">Kinase</keyword>
<accession>A0ABD3N844</accession>
<evidence type="ECO:0000313" key="14">
    <source>
        <dbReference type="Proteomes" id="UP001530293"/>
    </source>
</evidence>
<dbReference type="InterPro" id="IPR008271">
    <property type="entry name" value="Ser/Thr_kinase_AS"/>
</dbReference>
<evidence type="ECO:0000256" key="5">
    <source>
        <dbReference type="ARBA" id="ARBA00022777"/>
    </source>
</evidence>
<evidence type="ECO:0000256" key="6">
    <source>
        <dbReference type="ARBA" id="ARBA00022840"/>
    </source>
</evidence>
<dbReference type="SMART" id="SM00220">
    <property type="entry name" value="S_TKc"/>
    <property type="match status" value="1"/>
</dbReference>
<comment type="similarity">
    <text evidence="1">Belongs to the protein kinase superfamily. CMGC Ser/Thr protein kinase family. CDC2/CDKX subfamily.</text>
</comment>
<dbReference type="Gene3D" id="3.30.200.20">
    <property type="entry name" value="Phosphorylase Kinase, domain 1"/>
    <property type="match status" value="1"/>
</dbReference>
<keyword evidence="14" id="KW-1185">Reference proteome</keyword>
<proteinExistence type="inferred from homology"/>
<dbReference type="PANTHER" id="PTHR24056:SF107">
    <property type="entry name" value="CYCLIN-DEPENDENT KINASE 11A-RELATED"/>
    <property type="match status" value="1"/>
</dbReference>
<comment type="caution">
    <text evidence="13">The sequence shown here is derived from an EMBL/GenBank/DDBJ whole genome shotgun (WGS) entry which is preliminary data.</text>
</comment>
<dbReference type="GO" id="GO:0005524">
    <property type="term" value="F:ATP binding"/>
    <property type="evidence" value="ECO:0007669"/>
    <property type="project" value="UniProtKB-KW"/>
</dbReference>
<dbReference type="Gene3D" id="1.10.510.10">
    <property type="entry name" value="Transferase(Phosphotransferase) domain 1"/>
    <property type="match status" value="1"/>
</dbReference>
<dbReference type="InterPro" id="IPR050108">
    <property type="entry name" value="CDK"/>
</dbReference>
<dbReference type="InterPro" id="IPR000719">
    <property type="entry name" value="Prot_kinase_dom"/>
</dbReference>
<feature type="domain" description="Protein kinase" evidence="12">
    <location>
        <begin position="77"/>
        <end position="414"/>
    </location>
</feature>
<protein>
    <recommendedName>
        <fullName evidence="8">Cyclin-dependent kinase 2 homolog</fullName>
    </recommendedName>
    <alternativeName>
        <fullName evidence="9">Cell division control protein 2 homolog</fullName>
    </alternativeName>
    <alternativeName>
        <fullName evidence="10">cdc2-related kinase 2</fullName>
    </alternativeName>
</protein>
<evidence type="ECO:0000313" key="13">
    <source>
        <dbReference type="EMBL" id="KAL3772265.1"/>
    </source>
</evidence>
<dbReference type="InterPro" id="IPR011009">
    <property type="entry name" value="Kinase-like_dom_sf"/>
</dbReference>
<dbReference type="GO" id="GO:0004674">
    <property type="term" value="F:protein serine/threonine kinase activity"/>
    <property type="evidence" value="ECO:0007669"/>
    <property type="project" value="UniProtKB-KW"/>
</dbReference>
<evidence type="ECO:0000256" key="7">
    <source>
        <dbReference type="ARBA" id="ARBA00038543"/>
    </source>
</evidence>
<evidence type="ECO:0000256" key="9">
    <source>
        <dbReference type="ARBA" id="ARBA00041902"/>
    </source>
</evidence>
<organism evidence="13 14">
    <name type="scientific">Discostella pseudostelligera</name>
    <dbReference type="NCBI Taxonomy" id="259834"/>
    <lineage>
        <taxon>Eukaryota</taxon>
        <taxon>Sar</taxon>
        <taxon>Stramenopiles</taxon>
        <taxon>Ochrophyta</taxon>
        <taxon>Bacillariophyta</taxon>
        <taxon>Coscinodiscophyceae</taxon>
        <taxon>Thalassiosirophycidae</taxon>
        <taxon>Stephanodiscales</taxon>
        <taxon>Stephanodiscaceae</taxon>
        <taxon>Discostella</taxon>
    </lineage>
</organism>
<dbReference type="SUPFAM" id="SSF56112">
    <property type="entry name" value="Protein kinase-like (PK-like)"/>
    <property type="match status" value="1"/>
</dbReference>
<dbReference type="Pfam" id="PF00069">
    <property type="entry name" value="Pkinase"/>
    <property type="match status" value="1"/>
</dbReference>
<keyword evidence="4" id="KW-0547">Nucleotide-binding</keyword>
<dbReference type="PROSITE" id="PS50011">
    <property type="entry name" value="PROTEIN_KINASE_DOM"/>
    <property type="match status" value="1"/>
</dbReference>
<keyword evidence="2" id="KW-0723">Serine/threonine-protein kinase</keyword>
<evidence type="ECO:0000256" key="11">
    <source>
        <dbReference type="SAM" id="MobiDB-lite"/>
    </source>
</evidence>
<sequence>MPKRDRWSSDDENDDEGKTSIGVGSDGAPRPPQEYHSALPPSSSPTSSSLTATSSSSSPNHLHNPLLHGSRSVYDAYTRLSHIDSGTYGIVWRAKCNTTNEIVALKQIKFDDELVKEGFPISALREINVLLALKHPNIVQVKEVVVGGGGMREKNDSGEDDDDSTGMEQPQIYMVMECLEMDLQRAMMTPDPSTAPLRGGGRGSVQPFAQSEVKFIMHQLLSAIEHIHSHWYLHRDIKTSNILLRRNGHLALCDFGLARKFEEPARAMTMSVVTLWYRAPELLFGECRYGPKIDMWSVGCIFGELLIKDAILKGNGELDQIQQIFKLVGPPTETSWPTFSSLPSSGTFKWRTGSSTSTSSSSELRRRFSLNSSFSSTGCQSYLDSAGFDLLEKLLTLDPTRRINARDALNHAYFTGGGVKMQVPEFFFA</sequence>
<feature type="compositionally biased region" description="Low complexity" evidence="11">
    <location>
        <begin position="36"/>
        <end position="66"/>
    </location>
</feature>
<evidence type="ECO:0000259" key="12">
    <source>
        <dbReference type="PROSITE" id="PS50011"/>
    </source>
</evidence>
<gene>
    <name evidence="13" type="ORF">ACHAWU_005316</name>
</gene>
<dbReference type="Proteomes" id="UP001530293">
    <property type="component" value="Unassembled WGS sequence"/>
</dbReference>
<dbReference type="FunFam" id="1.10.510.10:FF:000624">
    <property type="entry name" value="Mitogen-activated protein kinase"/>
    <property type="match status" value="1"/>
</dbReference>
<evidence type="ECO:0000256" key="4">
    <source>
        <dbReference type="ARBA" id="ARBA00022741"/>
    </source>
</evidence>
<evidence type="ECO:0000256" key="3">
    <source>
        <dbReference type="ARBA" id="ARBA00022679"/>
    </source>
</evidence>
<evidence type="ECO:0000256" key="2">
    <source>
        <dbReference type="ARBA" id="ARBA00022527"/>
    </source>
</evidence>
<dbReference type="PROSITE" id="PS00108">
    <property type="entry name" value="PROTEIN_KINASE_ST"/>
    <property type="match status" value="1"/>
</dbReference>
<name>A0ABD3N844_9STRA</name>
<keyword evidence="3" id="KW-0808">Transferase</keyword>
<evidence type="ECO:0000256" key="1">
    <source>
        <dbReference type="ARBA" id="ARBA00006485"/>
    </source>
</evidence>
<reference evidence="13 14" key="1">
    <citation type="submission" date="2024-10" db="EMBL/GenBank/DDBJ databases">
        <title>Updated reference genomes for cyclostephanoid diatoms.</title>
        <authorList>
            <person name="Roberts W.R."/>
            <person name="Alverson A.J."/>
        </authorList>
    </citation>
    <scope>NUCLEOTIDE SEQUENCE [LARGE SCALE GENOMIC DNA]</scope>
    <source>
        <strain evidence="13 14">AJA232-27</strain>
    </source>
</reference>
<keyword evidence="6" id="KW-0067">ATP-binding</keyword>
<feature type="region of interest" description="Disordered" evidence="11">
    <location>
        <begin position="1"/>
        <end position="66"/>
    </location>
</feature>
<dbReference type="AlphaFoldDB" id="A0ABD3N844"/>
<dbReference type="EMBL" id="JALLBG020000013">
    <property type="protein sequence ID" value="KAL3772265.1"/>
    <property type="molecule type" value="Genomic_DNA"/>
</dbReference>
<evidence type="ECO:0000256" key="10">
    <source>
        <dbReference type="ARBA" id="ARBA00042858"/>
    </source>
</evidence>
<dbReference type="PANTHER" id="PTHR24056">
    <property type="entry name" value="CELL DIVISION PROTEIN KINASE"/>
    <property type="match status" value="1"/>
</dbReference>
<comment type="subunit">
    <text evidence="7">May form a complex composed of at least the catalytic subunit CRK2 and a cyclin.</text>
</comment>